<proteinExistence type="predicted"/>
<sequence>MGPTVDHFTSRMGVVPKMYCKIWQKDFAKLLVVTKELIFKDHQLTYQWERTEKTYREMLAHISAMHRSWRSKQKKRVS</sequence>
<reference evidence="1" key="1">
    <citation type="submission" date="2017-07" db="EMBL/GenBank/DDBJ databases">
        <title>Taro Niue Genome Assembly and Annotation.</title>
        <authorList>
            <person name="Atibalentja N."/>
            <person name="Keating K."/>
            <person name="Fields C.J."/>
        </authorList>
    </citation>
    <scope>NUCLEOTIDE SEQUENCE</scope>
    <source>
        <strain evidence="1">Niue_2</strain>
        <tissue evidence="1">Leaf</tissue>
    </source>
</reference>
<gene>
    <name evidence="1" type="ORF">Taro_028919</name>
</gene>
<evidence type="ECO:0000313" key="2">
    <source>
        <dbReference type="Proteomes" id="UP000652761"/>
    </source>
</evidence>
<name>A0A843VPK3_COLES</name>
<dbReference type="Proteomes" id="UP000652761">
    <property type="component" value="Unassembled WGS sequence"/>
</dbReference>
<protein>
    <submittedName>
        <fullName evidence="1">Uncharacterized protein</fullName>
    </submittedName>
</protein>
<dbReference type="EMBL" id="NMUH01001892">
    <property type="protein sequence ID" value="MQL96247.1"/>
    <property type="molecule type" value="Genomic_DNA"/>
</dbReference>
<dbReference type="AlphaFoldDB" id="A0A843VPK3"/>
<comment type="caution">
    <text evidence="1">The sequence shown here is derived from an EMBL/GenBank/DDBJ whole genome shotgun (WGS) entry which is preliminary data.</text>
</comment>
<accession>A0A843VPK3</accession>
<organism evidence="1 2">
    <name type="scientific">Colocasia esculenta</name>
    <name type="common">Wild taro</name>
    <name type="synonym">Arum esculentum</name>
    <dbReference type="NCBI Taxonomy" id="4460"/>
    <lineage>
        <taxon>Eukaryota</taxon>
        <taxon>Viridiplantae</taxon>
        <taxon>Streptophyta</taxon>
        <taxon>Embryophyta</taxon>
        <taxon>Tracheophyta</taxon>
        <taxon>Spermatophyta</taxon>
        <taxon>Magnoliopsida</taxon>
        <taxon>Liliopsida</taxon>
        <taxon>Araceae</taxon>
        <taxon>Aroideae</taxon>
        <taxon>Colocasieae</taxon>
        <taxon>Colocasia</taxon>
    </lineage>
</organism>
<keyword evidence="2" id="KW-1185">Reference proteome</keyword>
<evidence type="ECO:0000313" key="1">
    <source>
        <dbReference type="EMBL" id="MQL96247.1"/>
    </source>
</evidence>